<evidence type="ECO:0000313" key="3">
    <source>
        <dbReference type="Proteomes" id="UP000054477"/>
    </source>
</evidence>
<dbReference type="AlphaFoldDB" id="A0A0C9X9G3"/>
<feature type="signal peptide" evidence="1">
    <location>
        <begin position="1"/>
        <end position="20"/>
    </location>
</feature>
<gene>
    <name evidence="2" type="ORF">K443DRAFT_414924</name>
</gene>
<dbReference type="HOGENOM" id="CLU_2498205_0_0_1"/>
<reference evidence="3" key="2">
    <citation type="submission" date="2015-01" db="EMBL/GenBank/DDBJ databases">
        <title>Evolutionary Origins and Diversification of the Mycorrhizal Mutualists.</title>
        <authorList>
            <consortium name="DOE Joint Genome Institute"/>
            <consortium name="Mycorrhizal Genomics Consortium"/>
            <person name="Kohler A."/>
            <person name="Kuo A."/>
            <person name="Nagy L.G."/>
            <person name="Floudas D."/>
            <person name="Copeland A."/>
            <person name="Barry K.W."/>
            <person name="Cichocki N."/>
            <person name="Veneault-Fourrey C."/>
            <person name="LaButti K."/>
            <person name="Lindquist E.A."/>
            <person name="Lipzen A."/>
            <person name="Lundell T."/>
            <person name="Morin E."/>
            <person name="Murat C."/>
            <person name="Riley R."/>
            <person name="Ohm R."/>
            <person name="Sun H."/>
            <person name="Tunlid A."/>
            <person name="Henrissat B."/>
            <person name="Grigoriev I.V."/>
            <person name="Hibbett D.S."/>
            <person name="Martin F."/>
        </authorList>
    </citation>
    <scope>NUCLEOTIDE SEQUENCE [LARGE SCALE GENOMIC DNA]</scope>
    <source>
        <strain evidence="3">LaAM-08-1</strain>
    </source>
</reference>
<protein>
    <recommendedName>
        <fullName evidence="4">Secreted protein</fullName>
    </recommendedName>
</protein>
<proteinExistence type="predicted"/>
<evidence type="ECO:0008006" key="4">
    <source>
        <dbReference type="Google" id="ProtNLM"/>
    </source>
</evidence>
<sequence>MFRVALRCTLIAFLKRLVGHINTCCFPPPFLRMDGRHMFNIQSVVIPWNVSLACFTQRMLHSSRTVNHDISSLKLDGWSHGCSRKI</sequence>
<feature type="chain" id="PRO_5002222729" description="Secreted protein" evidence="1">
    <location>
        <begin position="21"/>
        <end position="86"/>
    </location>
</feature>
<dbReference type="EMBL" id="KN838874">
    <property type="protein sequence ID" value="KIJ92942.1"/>
    <property type="molecule type" value="Genomic_DNA"/>
</dbReference>
<organism evidence="2 3">
    <name type="scientific">Laccaria amethystina LaAM-08-1</name>
    <dbReference type="NCBI Taxonomy" id="1095629"/>
    <lineage>
        <taxon>Eukaryota</taxon>
        <taxon>Fungi</taxon>
        <taxon>Dikarya</taxon>
        <taxon>Basidiomycota</taxon>
        <taxon>Agaricomycotina</taxon>
        <taxon>Agaricomycetes</taxon>
        <taxon>Agaricomycetidae</taxon>
        <taxon>Agaricales</taxon>
        <taxon>Agaricineae</taxon>
        <taxon>Hydnangiaceae</taxon>
        <taxon>Laccaria</taxon>
    </lineage>
</organism>
<evidence type="ECO:0000256" key="1">
    <source>
        <dbReference type="SAM" id="SignalP"/>
    </source>
</evidence>
<keyword evidence="1" id="KW-0732">Signal</keyword>
<accession>A0A0C9X9G3</accession>
<dbReference type="Proteomes" id="UP000054477">
    <property type="component" value="Unassembled WGS sequence"/>
</dbReference>
<evidence type="ECO:0000313" key="2">
    <source>
        <dbReference type="EMBL" id="KIJ92942.1"/>
    </source>
</evidence>
<reference evidence="2 3" key="1">
    <citation type="submission" date="2014-04" db="EMBL/GenBank/DDBJ databases">
        <authorList>
            <consortium name="DOE Joint Genome Institute"/>
            <person name="Kuo A."/>
            <person name="Kohler A."/>
            <person name="Nagy L.G."/>
            <person name="Floudas D."/>
            <person name="Copeland A."/>
            <person name="Barry K.W."/>
            <person name="Cichocki N."/>
            <person name="Veneault-Fourrey C."/>
            <person name="LaButti K."/>
            <person name="Lindquist E.A."/>
            <person name="Lipzen A."/>
            <person name="Lundell T."/>
            <person name="Morin E."/>
            <person name="Murat C."/>
            <person name="Sun H."/>
            <person name="Tunlid A."/>
            <person name="Henrissat B."/>
            <person name="Grigoriev I.V."/>
            <person name="Hibbett D.S."/>
            <person name="Martin F."/>
            <person name="Nordberg H.P."/>
            <person name="Cantor M.N."/>
            <person name="Hua S.X."/>
        </authorList>
    </citation>
    <scope>NUCLEOTIDE SEQUENCE [LARGE SCALE GENOMIC DNA]</scope>
    <source>
        <strain evidence="2 3">LaAM-08-1</strain>
    </source>
</reference>
<keyword evidence="3" id="KW-1185">Reference proteome</keyword>
<name>A0A0C9X9G3_9AGAR</name>